<name>A0A1F6LGR0_9BACT</name>
<accession>A0A1F6LGR0</accession>
<dbReference type="AlphaFoldDB" id="A0A1F6LGR0"/>
<comment type="caution">
    <text evidence="1">The sequence shown here is derived from an EMBL/GenBank/DDBJ whole genome shotgun (WGS) entry which is preliminary data.</text>
</comment>
<sequence length="83" mass="9566">MQKPAKIELSMGDVPINTIVTCVRANTAEKIAKIIWKSQLFFSFVVYVKKNNTKQTKKEKAAISEIIYLMVPSKIKWFVYIIV</sequence>
<organism evidence="1 2">
    <name type="scientific">Candidatus Magasanikbacteria bacterium RIFCSPHIGHO2_01_FULL_33_34</name>
    <dbReference type="NCBI Taxonomy" id="1798671"/>
    <lineage>
        <taxon>Bacteria</taxon>
        <taxon>Candidatus Magasanikiibacteriota</taxon>
    </lineage>
</organism>
<protein>
    <submittedName>
        <fullName evidence="1">Uncharacterized protein</fullName>
    </submittedName>
</protein>
<evidence type="ECO:0000313" key="1">
    <source>
        <dbReference type="EMBL" id="OGH58592.1"/>
    </source>
</evidence>
<reference evidence="1 2" key="1">
    <citation type="journal article" date="2016" name="Nat. Commun.">
        <title>Thousands of microbial genomes shed light on interconnected biogeochemical processes in an aquifer system.</title>
        <authorList>
            <person name="Anantharaman K."/>
            <person name="Brown C.T."/>
            <person name="Hug L.A."/>
            <person name="Sharon I."/>
            <person name="Castelle C.J."/>
            <person name="Probst A.J."/>
            <person name="Thomas B.C."/>
            <person name="Singh A."/>
            <person name="Wilkins M.J."/>
            <person name="Karaoz U."/>
            <person name="Brodie E.L."/>
            <person name="Williams K.H."/>
            <person name="Hubbard S.S."/>
            <person name="Banfield J.F."/>
        </authorList>
    </citation>
    <scope>NUCLEOTIDE SEQUENCE [LARGE SCALE GENOMIC DNA]</scope>
</reference>
<evidence type="ECO:0000313" key="2">
    <source>
        <dbReference type="Proteomes" id="UP000177067"/>
    </source>
</evidence>
<proteinExistence type="predicted"/>
<dbReference type="Proteomes" id="UP000177067">
    <property type="component" value="Unassembled WGS sequence"/>
</dbReference>
<dbReference type="EMBL" id="MFPS01000009">
    <property type="protein sequence ID" value="OGH58592.1"/>
    <property type="molecule type" value="Genomic_DNA"/>
</dbReference>
<gene>
    <name evidence="1" type="ORF">A2725_02730</name>
</gene>